<reference evidence="1" key="2">
    <citation type="journal article" date="2015" name="Data Brief">
        <title>Shoot transcriptome of the giant reed, Arundo donax.</title>
        <authorList>
            <person name="Barrero R.A."/>
            <person name="Guerrero F.D."/>
            <person name="Moolhuijzen P."/>
            <person name="Goolsby J.A."/>
            <person name="Tidwell J."/>
            <person name="Bellgard S.E."/>
            <person name="Bellgard M.I."/>
        </authorList>
    </citation>
    <scope>NUCLEOTIDE SEQUENCE</scope>
    <source>
        <tissue evidence="1">Shoot tissue taken approximately 20 cm above the soil surface</tissue>
    </source>
</reference>
<sequence length="61" mass="6701">MPSFAASNWQLELMPLPSNAGNEFRIVSIISDARVSHAFRILLSPAVSTRSSDNLLLLTDE</sequence>
<organism evidence="1">
    <name type="scientific">Arundo donax</name>
    <name type="common">Giant reed</name>
    <name type="synonym">Donax arundinaceus</name>
    <dbReference type="NCBI Taxonomy" id="35708"/>
    <lineage>
        <taxon>Eukaryota</taxon>
        <taxon>Viridiplantae</taxon>
        <taxon>Streptophyta</taxon>
        <taxon>Embryophyta</taxon>
        <taxon>Tracheophyta</taxon>
        <taxon>Spermatophyta</taxon>
        <taxon>Magnoliopsida</taxon>
        <taxon>Liliopsida</taxon>
        <taxon>Poales</taxon>
        <taxon>Poaceae</taxon>
        <taxon>PACMAD clade</taxon>
        <taxon>Arundinoideae</taxon>
        <taxon>Arundineae</taxon>
        <taxon>Arundo</taxon>
    </lineage>
</organism>
<accession>A0A0A9DDY1</accession>
<name>A0A0A9DDY1_ARUDO</name>
<protein>
    <submittedName>
        <fullName evidence="1">Uncharacterized protein</fullName>
    </submittedName>
</protein>
<proteinExistence type="predicted"/>
<evidence type="ECO:0000313" key="1">
    <source>
        <dbReference type="EMBL" id="JAD84893.1"/>
    </source>
</evidence>
<reference evidence="1" key="1">
    <citation type="submission" date="2014-09" db="EMBL/GenBank/DDBJ databases">
        <authorList>
            <person name="Magalhaes I.L.F."/>
            <person name="Oliveira U."/>
            <person name="Santos F.R."/>
            <person name="Vidigal T.H.D.A."/>
            <person name="Brescovit A.D."/>
            <person name="Santos A.J."/>
        </authorList>
    </citation>
    <scope>NUCLEOTIDE SEQUENCE</scope>
    <source>
        <tissue evidence="1">Shoot tissue taken approximately 20 cm above the soil surface</tissue>
    </source>
</reference>
<dbReference type="AlphaFoldDB" id="A0A0A9DDY1"/>
<dbReference type="EMBL" id="GBRH01213002">
    <property type="protein sequence ID" value="JAD84893.1"/>
    <property type="molecule type" value="Transcribed_RNA"/>
</dbReference>